<sequence>MRGETRWQTGEGLLGLDDPAEWDAAFERGEDHLGTAVIGLALNCPLEAASPRIVRAMKLPDQGERGYACTAAGTAARLNGRLTPELFAALRAEGPVGTAEDAIGDTLTFVPFRDLPPWFKRRWVYVTVRGTLEHGWLRCADAVEDGRRILRGRRLR</sequence>
<reference evidence="1" key="1">
    <citation type="submission" date="2024-07" db="EMBL/GenBank/DDBJ databases">
        <authorList>
            <person name="Yu S.T."/>
        </authorList>
    </citation>
    <scope>NUCLEOTIDE SEQUENCE</scope>
    <source>
        <strain evidence="1">R39</strain>
    </source>
</reference>
<evidence type="ECO:0008006" key="2">
    <source>
        <dbReference type="Google" id="ProtNLM"/>
    </source>
</evidence>
<organism evidence="1">
    <name type="scientific">Streptomyces sp. R39</name>
    <dbReference type="NCBI Taxonomy" id="3238631"/>
    <lineage>
        <taxon>Bacteria</taxon>
        <taxon>Bacillati</taxon>
        <taxon>Actinomycetota</taxon>
        <taxon>Actinomycetes</taxon>
        <taxon>Kitasatosporales</taxon>
        <taxon>Streptomycetaceae</taxon>
        <taxon>Streptomyces</taxon>
    </lineage>
</organism>
<proteinExistence type="predicted"/>
<dbReference type="RefSeq" id="WP_369224667.1">
    <property type="nucleotide sequence ID" value="NZ_CP163441.1"/>
</dbReference>
<name>A0AB39QT55_9ACTN</name>
<dbReference type="AlphaFoldDB" id="A0AB39QT55"/>
<accession>A0AB39QT55</accession>
<protein>
    <recommendedName>
        <fullName evidence="2">DUF2867 domain-containing protein</fullName>
    </recommendedName>
</protein>
<gene>
    <name evidence="1" type="ORF">AB5J52_28095</name>
</gene>
<evidence type="ECO:0000313" key="1">
    <source>
        <dbReference type="EMBL" id="XDQ45804.1"/>
    </source>
</evidence>
<dbReference type="EMBL" id="CP163441">
    <property type="protein sequence ID" value="XDQ45804.1"/>
    <property type="molecule type" value="Genomic_DNA"/>
</dbReference>